<dbReference type="Proteomes" id="UP000595917">
    <property type="component" value="Chromosome"/>
</dbReference>
<sequence length="56" mass="6221">MEVEINPRGNGACPLCSQNGTCRVQNTILKAMEAFSNKDNPMEIVVYSCPLFQEKT</sequence>
<dbReference type="RefSeq" id="WP_215627969.1">
    <property type="nucleotide sequence ID" value="NZ_CP067089.2"/>
</dbReference>
<reference evidence="1" key="1">
    <citation type="submission" date="2021-01" db="EMBL/GenBank/DDBJ databases">
        <title>Description of Breznakiella homolactica.</title>
        <authorList>
            <person name="Song Y."/>
            <person name="Brune A."/>
        </authorList>
    </citation>
    <scope>NUCLEOTIDE SEQUENCE</scope>
    <source>
        <strain evidence="1">RmG30</strain>
    </source>
</reference>
<evidence type="ECO:0000313" key="1">
    <source>
        <dbReference type="EMBL" id="QQO10664.1"/>
    </source>
</evidence>
<evidence type="ECO:0000313" key="2">
    <source>
        <dbReference type="Proteomes" id="UP000595917"/>
    </source>
</evidence>
<proteinExistence type="predicted"/>
<accession>A0A7T7XQK2</accession>
<dbReference type="KEGG" id="bhc:JFL75_07035"/>
<protein>
    <submittedName>
        <fullName evidence="1">Uncharacterized protein</fullName>
    </submittedName>
</protein>
<name>A0A7T7XQK2_9SPIR</name>
<dbReference type="EMBL" id="CP067089">
    <property type="protein sequence ID" value="QQO10664.1"/>
    <property type="molecule type" value="Genomic_DNA"/>
</dbReference>
<keyword evidence="2" id="KW-1185">Reference proteome</keyword>
<gene>
    <name evidence="1" type="ORF">JFL75_07035</name>
</gene>
<dbReference type="AlphaFoldDB" id="A0A7T7XQK2"/>
<organism evidence="1 2">
    <name type="scientific">Breznakiella homolactica</name>
    <dbReference type="NCBI Taxonomy" id="2798577"/>
    <lineage>
        <taxon>Bacteria</taxon>
        <taxon>Pseudomonadati</taxon>
        <taxon>Spirochaetota</taxon>
        <taxon>Spirochaetia</taxon>
        <taxon>Spirochaetales</taxon>
        <taxon>Breznakiellaceae</taxon>
        <taxon>Breznakiella</taxon>
    </lineage>
</organism>